<comment type="similarity">
    <text evidence="10">Belongs to the PlsY family.</text>
</comment>
<evidence type="ECO:0000256" key="5">
    <source>
        <dbReference type="ARBA" id="ARBA00022989"/>
    </source>
</evidence>
<dbReference type="STRING" id="84022.CACET_c21550"/>
<evidence type="ECO:0000256" key="7">
    <source>
        <dbReference type="ARBA" id="ARBA00023136"/>
    </source>
</evidence>
<feature type="transmembrane region" description="Helical" evidence="10">
    <location>
        <begin position="6"/>
        <end position="26"/>
    </location>
</feature>
<feature type="transmembrane region" description="Helical" evidence="10">
    <location>
        <begin position="110"/>
        <end position="132"/>
    </location>
</feature>
<dbReference type="GO" id="GO:0008654">
    <property type="term" value="P:phospholipid biosynthetic process"/>
    <property type="evidence" value="ECO:0007669"/>
    <property type="project" value="UniProtKB-UniRule"/>
</dbReference>
<evidence type="ECO:0000256" key="8">
    <source>
        <dbReference type="ARBA" id="ARBA00023209"/>
    </source>
</evidence>
<keyword evidence="4 10" id="KW-0812">Transmembrane</keyword>
<dbReference type="HAMAP" id="MF_01043">
    <property type="entry name" value="PlsY"/>
    <property type="match status" value="1"/>
</dbReference>
<dbReference type="Pfam" id="PF02660">
    <property type="entry name" value="G3P_acyltransf"/>
    <property type="match status" value="1"/>
</dbReference>
<comment type="subcellular location">
    <subcellularLocation>
        <location evidence="10">Cell membrane</location>
        <topology evidence="10">Multi-pass membrane protein</topology>
    </subcellularLocation>
</comment>
<dbReference type="EMBL" id="CP009687">
    <property type="protein sequence ID" value="AKL95601.1"/>
    <property type="molecule type" value="Genomic_DNA"/>
</dbReference>
<keyword evidence="7 10" id="KW-0472">Membrane</keyword>
<dbReference type="KEGG" id="cace:CACET_c21550"/>
<evidence type="ECO:0000313" key="12">
    <source>
        <dbReference type="Proteomes" id="UP000035704"/>
    </source>
</evidence>
<evidence type="ECO:0000313" key="11">
    <source>
        <dbReference type="EMBL" id="AKL95601.1"/>
    </source>
</evidence>
<feature type="transmembrane region" description="Helical" evidence="10">
    <location>
        <begin position="138"/>
        <end position="171"/>
    </location>
</feature>
<dbReference type="NCBIfam" id="TIGR00023">
    <property type="entry name" value="glycerol-3-phosphate 1-O-acyltransferase PlsY"/>
    <property type="match status" value="1"/>
</dbReference>
<keyword evidence="6 10" id="KW-0443">Lipid metabolism</keyword>
<comment type="catalytic activity">
    <reaction evidence="10">
        <text>an acyl phosphate + sn-glycerol 3-phosphate = a 1-acyl-sn-glycero-3-phosphate + phosphate</text>
        <dbReference type="Rhea" id="RHEA:34075"/>
        <dbReference type="ChEBI" id="CHEBI:43474"/>
        <dbReference type="ChEBI" id="CHEBI:57597"/>
        <dbReference type="ChEBI" id="CHEBI:57970"/>
        <dbReference type="ChEBI" id="CHEBI:59918"/>
        <dbReference type="EC" id="2.3.1.275"/>
    </reaction>
</comment>
<comment type="pathway">
    <text evidence="10">Lipid metabolism; phospholipid metabolism.</text>
</comment>
<dbReference type="EC" id="2.3.1.275" evidence="10"/>
<dbReference type="GO" id="GO:0043772">
    <property type="term" value="F:acyl-phosphate glycerol-3-phosphate acyltransferase activity"/>
    <property type="evidence" value="ECO:0007669"/>
    <property type="project" value="UniProtKB-UniRule"/>
</dbReference>
<keyword evidence="5 10" id="KW-1133">Transmembrane helix</keyword>
<dbReference type="SMART" id="SM01207">
    <property type="entry name" value="G3P_acyltransf"/>
    <property type="match status" value="1"/>
</dbReference>
<protein>
    <recommendedName>
        <fullName evidence="10">Glycerol-3-phosphate acyltransferase</fullName>
    </recommendedName>
    <alternativeName>
        <fullName evidence="10">Acyl-PO4 G3P acyltransferase</fullName>
    </alternativeName>
    <alternativeName>
        <fullName evidence="10">Acyl-phosphate--glycerol-3-phosphate acyltransferase</fullName>
    </alternativeName>
    <alternativeName>
        <fullName evidence="10">G3P acyltransferase</fullName>
        <shortName evidence="10">GPAT</shortName>
        <ecNumber evidence="10">2.3.1.275</ecNumber>
    </alternativeName>
    <alternativeName>
        <fullName evidence="10">Lysophosphatidic acid synthase</fullName>
        <shortName evidence="10">LPA synthase</shortName>
    </alternativeName>
</protein>
<evidence type="ECO:0000256" key="2">
    <source>
        <dbReference type="ARBA" id="ARBA00022516"/>
    </source>
</evidence>
<evidence type="ECO:0000256" key="9">
    <source>
        <dbReference type="ARBA" id="ARBA00023264"/>
    </source>
</evidence>
<keyword evidence="3 10" id="KW-0808">Transferase</keyword>
<dbReference type="RefSeq" id="WP_242846935.1">
    <property type="nucleotide sequence ID" value="NZ_CP009687.1"/>
</dbReference>
<dbReference type="PATRIC" id="fig|84022.6.peg.2157"/>
<evidence type="ECO:0000256" key="6">
    <source>
        <dbReference type="ARBA" id="ARBA00023098"/>
    </source>
</evidence>
<accession>A0A0G3WAE9</accession>
<gene>
    <name evidence="10 11" type="primary">plsY</name>
    <name evidence="11" type="ORF">CACET_c21550</name>
</gene>
<feature type="transmembrane region" description="Helical" evidence="10">
    <location>
        <begin position="47"/>
        <end position="71"/>
    </location>
</feature>
<organism evidence="11 12">
    <name type="scientific">Clostridium aceticum</name>
    <dbReference type="NCBI Taxonomy" id="84022"/>
    <lineage>
        <taxon>Bacteria</taxon>
        <taxon>Bacillati</taxon>
        <taxon>Bacillota</taxon>
        <taxon>Clostridia</taxon>
        <taxon>Eubacteriales</taxon>
        <taxon>Clostridiaceae</taxon>
        <taxon>Clostridium</taxon>
    </lineage>
</organism>
<evidence type="ECO:0000256" key="1">
    <source>
        <dbReference type="ARBA" id="ARBA00022475"/>
    </source>
</evidence>
<keyword evidence="1 10" id="KW-1003">Cell membrane</keyword>
<proteinExistence type="inferred from homology"/>
<dbReference type="InterPro" id="IPR003811">
    <property type="entry name" value="G3P_acylTferase_PlsY"/>
</dbReference>
<name>A0A0G3WAE9_9CLOT</name>
<evidence type="ECO:0000256" key="10">
    <source>
        <dbReference type="HAMAP-Rule" id="MF_01043"/>
    </source>
</evidence>
<evidence type="ECO:0000256" key="4">
    <source>
        <dbReference type="ARBA" id="ARBA00022692"/>
    </source>
</evidence>
<comment type="function">
    <text evidence="10">Catalyzes the transfer of an acyl group from acyl-phosphate (acyl-PO(4)) to glycerol-3-phosphate (G3P) to form lysophosphatidic acid (LPA). This enzyme utilizes acyl-phosphate as fatty acyl donor, but not acyl-CoA or acyl-ACP.</text>
</comment>
<sequence length="195" mass="21145">MQLLILVIAYMLGNFSASYIIGKLSANIDIRNYGSGNAGTTNVMRTLGYKAAVFTLLADCLKGVLAVYIARRLGSENLAMMAGVAVVLGHNWPILLGFKGGKGIATTIGVALSIHFTIALVCVVIGIIILILSKYVSLGAIVAITLFPILLVSQGWNYFVFGLMLCVLAIYKHRENIQRLRQGTERKITEKLKVK</sequence>
<dbReference type="PANTHER" id="PTHR30309">
    <property type="entry name" value="INNER MEMBRANE PROTEIN YGIH"/>
    <property type="match status" value="1"/>
</dbReference>
<reference evidence="11 12" key="1">
    <citation type="submission" date="2014-10" db="EMBL/GenBank/DDBJ databases">
        <title>Genome sequence of Clostridium aceticum DSM 1496.</title>
        <authorList>
            <person name="Poehlein A."/>
            <person name="Schiel-Bengelsdorf B."/>
            <person name="Gottschalk G."/>
            <person name="Duerre P."/>
            <person name="Daniel R."/>
        </authorList>
    </citation>
    <scope>NUCLEOTIDE SEQUENCE [LARGE SCALE GENOMIC DNA]</scope>
    <source>
        <strain evidence="11 12">DSM 1496</strain>
    </source>
</reference>
<dbReference type="Proteomes" id="UP000035704">
    <property type="component" value="Chromosome"/>
</dbReference>
<dbReference type="UniPathway" id="UPA00085"/>
<evidence type="ECO:0000256" key="3">
    <source>
        <dbReference type="ARBA" id="ARBA00022679"/>
    </source>
</evidence>
<dbReference type="GO" id="GO:0005886">
    <property type="term" value="C:plasma membrane"/>
    <property type="evidence" value="ECO:0007669"/>
    <property type="project" value="UniProtKB-SubCell"/>
</dbReference>
<keyword evidence="11" id="KW-0012">Acyltransferase</keyword>
<dbReference type="PANTHER" id="PTHR30309:SF0">
    <property type="entry name" value="GLYCEROL-3-PHOSPHATE ACYLTRANSFERASE-RELATED"/>
    <property type="match status" value="1"/>
</dbReference>
<keyword evidence="2 10" id="KW-0444">Lipid biosynthesis</keyword>
<keyword evidence="12" id="KW-1185">Reference proteome</keyword>
<dbReference type="AlphaFoldDB" id="A0A0G3WAE9"/>
<comment type="subunit">
    <text evidence="10">Probably interacts with PlsX.</text>
</comment>
<keyword evidence="8 10" id="KW-0594">Phospholipid biosynthesis</keyword>
<keyword evidence="9 10" id="KW-1208">Phospholipid metabolism</keyword>
<feature type="transmembrane region" description="Helical" evidence="10">
    <location>
        <begin position="77"/>
        <end position="98"/>
    </location>
</feature>